<dbReference type="PANTHER" id="PTHR11567:SF110">
    <property type="entry name" value="2-PHOSPHOXYLOSE PHOSPHATASE 1"/>
    <property type="match status" value="1"/>
</dbReference>
<organism evidence="3 4">
    <name type="scientific">Coemansia interrupta</name>
    <dbReference type="NCBI Taxonomy" id="1126814"/>
    <lineage>
        <taxon>Eukaryota</taxon>
        <taxon>Fungi</taxon>
        <taxon>Fungi incertae sedis</taxon>
        <taxon>Zoopagomycota</taxon>
        <taxon>Kickxellomycotina</taxon>
        <taxon>Kickxellomycetes</taxon>
        <taxon>Kickxellales</taxon>
        <taxon>Kickxellaceae</taxon>
        <taxon>Coemansia</taxon>
    </lineage>
</organism>
<comment type="similarity">
    <text evidence="1">Belongs to the histidine acid phosphatase family.</text>
</comment>
<dbReference type="PROSITE" id="PS00616">
    <property type="entry name" value="HIS_ACID_PHOSPHAT_1"/>
    <property type="match status" value="1"/>
</dbReference>
<dbReference type="CDD" id="cd07061">
    <property type="entry name" value="HP_HAP_like"/>
    <property type="match status" value="1"/>
</dbReference>
<dbReference type="AlphaFoldDB" id="A0A9W8LNI4"/>
<dbReference type="Proteomes" id="UP001140172">
    <property type="component" value="Unassembled WGS sequence"/>
</dbReference>
<dbReference type="GO" id="GO:0016791">
    <property type="term" value="F:phosphatase activity"/>
    <property type="evidence" value="ECO:0007669"/>
    <property type="project" value="TreeGrafter"/>
</dbReference>
<keyword evidence="2" id="KW-0378">Hydrolase</keyword>
<name>A0A9W8LNI4_9FUNG</name>
<reference evidence="3" key="1">
    <citation type="submission" date="2022-07" db="EMBL/GenBank/DDBJ databases">
        <title>Phylogenomic reconstructions and comparative analyses of Kickxellomycotina fungi.</title>
        <authorList>
            <person name="Reynolds N.K."/>
            <person name="Stajich J.E."/>
            <person name="Barry K."/>
            <person name="Grigoriev I.V."/>
            <person name="Crous P."/>
            <person name="Smith M.E."/>
        </authorList>
    </citation>
    <scope>NUCLEOTIDE SEQUENCE</scope>
    <source>
        <strain evidence="3">BCRC 34489</strain>
    </source>
</reference>
<evidence type="ECO:0000313" key="4">
    <source>
        <dbReference type="Proteomes" id="UP001140172"/>
    </source>
</evidence>
<dbReference type="InterPro" id="IPR029033">
    <property type="entry name" value="His_PPase_superfam"/>
</dbReference>
<dbReference type="Gene3D" id="3.40.50.1240">
    <property type="entry name" value="Phosphoglycerate mutase-like"/>
    <property type="match status" value="1"/>
</dbReference>
<protein>
    <recommendedName>
        <fullName evidence="5">Acid phosphatase</fullName>
    </recommendedName>
</protein>
<dbReference type="SUPFAM" id="SSF53254">
    <property type="entry name" value="Phosphoglycerate mutase-like"/>
    <property type="match status" value="1"/>
</dbReference>
<dbReference type="OrthoDB" id="10257284at2759"/>
<keyword evidence="4" id="KW-1185">Reference proteome</keyword>
<evidence type="ECO:0000256" key="2">
    <source>
        <dbReference type="ARBA" id="ARBA00022801"/>
    </source>
</evidence>
<evidence type="ECO:0000313" key="3">
    <source>
        <dbReference type="EMBL" id="KAJ2787316.1"/>
    </source>
</evidence>
<sequence>MAPSPVPSNSDATALNATQARLPRLTPDFIAKHYPRHVSVVHVNVINRHGERTPGNHKIPAISPEHWNLCEHGNTLHAEFLRAVGLLTPQDPATGSGAQMQPSAHTPPWHNFIFNKETRDMSGLIGNGSSSAGKGPNDGSVRTTATCAFGQLTDLGRVSMTALGAHMRALYVDALGFLPSTPRQAADGGPTNDLYLRATTYTRTFESLQQMLGGLYPNQPLGSPLFCVNVRPSAHETVYPGFGCASLRPLFAHFNAAARKQHAGELDNIYAEMLRIPALRRQVETEHSERRSRFTIPIMDTVAAVHAHALPMPEAIDDAFVTRLAQASAIEYQHSAWKSASLARMVIGRLVHECVGHIVAAVEGDRAADDQRPRMAIYSAHDTTLGPLLAVMGSGGDPGDPSAETPEGMVWPQFASSMRIELLKDARSPRPPVRPAWEDDQKDYSEDASMVPFEKRVRPVNVPKTLYRWSSVAGRETAERNPRALRDYYVRVWYNDRTLQLPTCRDPGAHHTQLGPSVCTLDGFFKQVARFVPSDKEAAAECRVD</sequence>
<evidence type="ECO:0000256" key="1">
    <source>
        <dbReference type="ARBA" id="ARBA00005375"/>
    </source>
</evidence>
<gene>
    <name evidence="3" type="ORF">GGI15_000800</name>
</gene>
<dbReference type="EMBL" id="JANBUM010000026">
    <property type="protein sequence ID" value="KAJ2787316.1"/>
    <property type="molecule type" value="Genomic_DNA"/>
</dbReference>
<evidence type="ECO:0008006" key="5">
    <source>
        <dbReference type="Google" id="ProtNLM"/>
    </source>
</evidence>
<proteinExistence type="inferred from homology"/>
<dbReference type="InterPro" id="IPR050645">
    <property type="entry name" value="Histidine_acid_phosphatase"/>
</dbReference>
<comment type="caution">
    <text evidence="3">The sequence shown here is derived from an EMBL/GenBank/DDBJ whole genome shotgun (WGS) entry which is preliminary data.</text>
</comment>
<dbReference type="InterPro" id="IPR033379">
    <property type="entry name" value="Acid_Pase_AS"/>
</dbReference>
<accession>A0A9W8LNI4</accession>
<dbReference type="InterPro" id="IPR000560">
    <property type="entry name" value="His_Pase_clade-2"/>
</dbReference>
<dbReference type="PANTHER" id="PTHR11567">
    <property type="entry name" value="ACID PHOSPHATASE-RELATED"/>
    <property type="match status" value="1"/>
</dbReference>
<dbReference type="Pfam" id="PF00328">
    <property type="entry name" value="His_Phos_2"/>
    <property type="match status" value="1"/>
</dbReference>